<gene>
    <name evidence="4" type="ORF">PAPOLLO_LOCUS15887</name>
</gene>
<proteinExistence type="predicted"/>
<evidence type="ECO:0000313" key="5">
    <source>
        <dbReference type="Proteomes" id="UP000691718"/>
    </source>
</evidence>
<evidence type="ECO:0000256" key="2">
    <source>
        <dbReference type="SAM" id="SignalP"/>
    </source>
</evidence>
<feature type="region of interest" description="Disordered" evidence="1">
    <location>
        <begin position="798"/>
        <end position="821"/>
    </location>
</feature>
<dbReference type="SMART" id="SM00645">
    <property type="entry name" value="Pept_C1"/>
    <property type="match status" value="1"/>
</dbReference>
<feature type="domain" description="Peptidase C1A papain C-terminal" evidence="3">
    <location>
        <begin position="575"/>
        <end position="789"/>
    </location>
</feature>
<dbReference type="EMBL" id="CAJQZP010001045">
    <property type="protein sequence ID" value="CAG5013201.1"/>
    <property type="molecule type" value="Genomic_DNA"/>
</dbReference>
<dbReference type="PANTHER" id="PTHR12411">
    <property type="entry name" value="CYSTEINE PROTEASE FAMILY C1-RELATED"/>
    <property type="match status" value="1"/>
</dbReference>
<evidence type="ECO:0000313" key="4">
    <source>
        <dbReference type="EMBL" id="CAG5013201.1"/>
    </source>
</evidence>
<feature type="region of interest" description="Disordered" evidence="1">
    <location>
        <begin position="198"/>
        <end position="262"/>
    </location>
</feature>
<reference evidence="4" key="1">
    <citation type="submission" date="2021-04" db="EMBL/GenBank/DDBJ databases">
        <authorList>
            <person name="Tunstrom K."/>
        </authorList>
    </citation>
    <scope>NUCLEOTIDE SEQUENCE</scope>
</reference>
<dbReference type="InterPro" id="IPR000668">
    <property type="entry name" value="Peptidase_C1A_C"/>
</dbReference>
<dbReference type="InterPro" id="IPR013128">
    <property type="entry name" value="Peptidase_C1A"/>
</dbReference>
<keyword evidence="2" id="KW-0732">Signal</keyword>
<feature type="chain" id="PRO_5035735433" evidence="2">
    <location>
        <begin position="22"/>
        <end position="821"/>
    </location>
</feature>
<dbReference type="InterPro" id="IPR025660">
    <property type="entry name" value="Pept_his_AS"/>
</dbReference>
<dbReference type="OrthoDB" id="65740at2759"/>
<evidence type="ECO:0000259" key="3">
    <source>
        <dbReference type="SMART" id="SM00645"/>
    </source>
</evidence>
<sequence length="821" mass="91820">MYRRALHALVALCVAALAVVGSPAPRIPRSSSNSWLNLVADYARNNMEYGENGPQWTLPGASQLNVKVHPNLQPAILPLLVIPMPVPSAPRQECPVSNDIGHKQVHDKQSNDKQSYDNYAPRKPQSDYHAPPGFSDFDDISEVYPTKKPQRLWTQDQSKGRPYTTPSYEFIPEVDSSLVPQFEKVVSSQQLVEMFRTQAPSAPYEPPIKQSQFDSSERAPTPLQSDTDPPPHGRTYVDAPPAPAPAPVPSRSRSPARPRFDRPLLLRGELTVPRADYSEPYTVWWDPVNGGARIDYHGGSTSTFRSLHDGNVYRAEMHVDRSGERPVQRCAVGSPQREGPDDRALPVLPTELDQFSFAGYVETARGSAEVWRRVVAGRAGEQGGARGESLATRHDLLLARDADRIVPLSYSVSVNSSVLGPDCDGYHHEYFEVSEQQHMPSIFNLDLDEACNQVEYVNASMPDNLARLEPLREFTLPHRDPRYDTKLQEFITEHERSYADNTEEAVRKNIIMQSHRFVSSGNREGATVQLGVNFLCDRLDGELDELRGVQPAAELRRAERFPHSRHQLAAAEDALPKQFDWRPRGAVSPVRYQGTCMSCWAFAVAGSVEGALFVRTRRLVPLSEKCLVDCAHSHGANGCKGTWPSRAYDYIQDRGLPALDEFTPYEPKVDQCAKVSPVTRISGHVNVTQNSVPALKIAIRRHAPTVVIIDAKAKSFIMHKKGVLYDDRCGKTRKQLNHAVVAVGWGERRGEPHFILKNSWSSKWGEGGYIRVQARANTCGVLTMPSYPRLENEDVLRDLPPTQLDDSNTIRRNLDSQYQDL</sequence>
<dbReference type="Pfam" id="PF00112">
    <property type="entry name" value="Peptidase_C1"/>
    <property type="match status" value="1"/>
</dbReference>
<dbReference type="GO" id="GO:0008234">
    <property type="term" value="F:cysteine-type peptidase activity"/>
    <property type="evidence" value="ECO:0007669"/>
    <property type="project" value="InterPro"/>
</dbReference>
<organism evidence="4 5">
    <name type="scientific">Parnassius apollo</name>
    <name type="common">Apollo butterfly</name>
    <name type="synonym">Papilio apollo</name>
    <dbReference type="NCBI Taxonomy" id="110799"/>
    <lineage>
        <taxon>Eukaryota</taxon>
        <taxon>Metazoa</taxon>
        <taxon>Ecdysozoa</taxon>
        <taxon>Arthropoda</taxon>
        <taxon>Hexapoda</taxon>
        <taxon>Insecta</taxon>
        <taxon>Pterygota</taxon>
        <taxon>Neoptera</taxon>
        <taxon>Endopterygota</taxon>
        <taxon>Lepidoptera</taxon>
        <taxon>Glossata</taxon>
        <taxon>Ditrysia</taxon>
        <taxon>Papilionoidea</taxon>
        <taxon>Papilionidae</taxon>
        <taxon>Parnassiinae</taxon>
        <taxon>Parnassini</taxon>
        <taxon>Parnassius</taxon>
        <taxon>Parnassius</taxon>
    </lineage>
</organism>
<feature type="signal peptide" evidence="2">
    <location>
        <begin position="1"/>
        <end position="21"/>
    </location>
</feature>
<dbReference type="Proteomes" id="UP000691718">
    <property type="component" value="Unassembled WGS sequence"/>
</dbReference>
<feature type="compositionally biased region" description="Basic and acidic residues" evidence="1">
    <location>
        <begin position="100"/>
        <end position="115"/>
    </location>
</feature>
<dbReference type="GO" id="GO:0006508">
    <property type="term" value="P:proteolysis"/>
    <property type="evidence" value="ECO:0007669"/>
    <property type="project" value="InterPro"/>
</dbReference>
<accession>A0A8S3XAU5</accession>
<feature type="compositionally biased region" description="Basic and acidic residues" evidence="1">
    <location>
        <begin position="318"/>
        <end position="327"/>
    </location>
</feature>
<feature type="region of interest" description="Disordered" evidence="1">
    <location>
        <begin position="92"/>
        <end position="141"/>
    </location>
</feature>
<dbReference type="InterPro" id="IPR039417">
    <property type="entry name" value="Peptidase_C1A_papain-like"/>
</dbReference>
<comment type="caution">
    <text evidence="4">The sequence shown here is derived from an EMBL/GenBank/DDBJ whole genome shotgun (WGS) entry which is preliminary data.</text>
</comment>
<dbReference type="PROSITE" id="PS00639">
    <property type="entry name" value="THIOL_PROTEASE_HIS"/>
    <property type="match status" value="1"/>
</dbReference>
<name>A0A8S3XAU5_PARAO</name>
<dbReference type="CDD" id="cd02248">
    <property type="entry name" value="Peptidase_C1A"/>
    <property type="match status" value="1"/>
</dbReference>
<keyword evidence="5" id="KW-1185">Reference proteome</keyword>
<dbReference type="AlphaFoldDB" id="A0A8S3XAU5"/>
<protein>
    <submittedName>
        <fullName evidence="4">(apollo) hypothetical protein</fullName>
    </submittedName>
</protein>
<evidence type="ECO:0000256" key="1">
    <source>
        <dbReference type="SAM" id="MobiDB-lite"/>
    </source>
</evidence>
<feature type="region of interest" description="Disordered" evidence="1">
    <location>
        <begin position="318"/>
        <end position="345"/>
    </location>
</feature>